<dbReference type="Gene3D" id="1.25.10.10">
    <property type="entry name" value="Leucine-rich Repeat Variant"/>
    <property type="match status" value="1"/>
</dbReference>
<dbReference type="GO" id="GO:0019888">
    <property type="term" value="F:protein phosphatase regulator activity"/>
    <property type="evidence" value="ECO:0007669"/>
    <property type="project" value="InterPro"/>
</dbReference>
<protein>
    <recommendedName>
        <fullName evidence="3">Serine/threonine protein phosphatase 2A regulatory subunit</fullName>
    </recommendedName>
</protein>
<reference evidence="2" key="1">
    <citation type="submission" date="2021-01" db="EMBL/GenBank/DDBJ databases">
        <authorList>
            <person name="Corre E."/>
            <person name="Pelletier E."/>
            <person name="Niang G."/>
            <person name="Scheremetjew M."/>
            <person name="Finn R."/>
            <person name="Kale V."/>
            <person name="Holt S."/>
            <person name="Cochrane G."/>
            <person name="Meng A."/>
            <person name="Brown T."/>
            <person name="Cohen L."/>
        </authorList>
    </citation>
    <scope>NUCLEOTIDE SEQUENCE</scope>
    <source>
        <strain evidence="2">UTEX LB 985</strain>
    </source>
</reference>
<evidence type="ECO:0008006" key="3">
    <source>
        <dbReference type="Google" id="ProtNLM"/>
    </source>
</evidence>
<proteinExistence type="predicted"/>
<sequence length="535" mass="61137">MSNMMKKLGGKRDSTSKIVRGGEGGGGEPASAVPTKRDGPAVASDLMAEKIEPLPSFKDTPAGERQKLFIRKLHLCSKSMDFYEANDNTQRDKEIKRLNLLEIMDYINTTKGVFNEQTFSEITAMIASNLFRGLPPNPTHSTAAYDPDEDEPVLEASWPHLQYVYEFLLRFVVSNETDPKVVKKYITQDFLVKLLDLFDSEDPRERDYLKTILHRIYGKFMPYRAFIRKSINNIFYRFIYDTERHNGIAELLEILGSIINGFALPLKDEHKQFLSNALLPLHKVHHVSSYHQQLSYCVTQFVEKDPTLADPVLQSILQFWPLQFSAKEVLFLNEVEEILEMVTAEHFKAFSEPLFKQIAICVGSPHFQVAERALFLWNNEYIVGLIAQTRDMVLPIVFESLYTNSRNHWNSTVHGLTCNVVKLFMEMDSALFDECSNTYRKKQETREKEMNADMDVWNSMVAKAKQASPREFGKWELIGEKGEGLYATVSNASDGIDDVTFQLALAQPFSAQPFTSDSPTTDALKRKSQIPLKKH</sequence>
<dbReference type="PANTHER" id="PTHR10257">
    <property type="entry name" value="SERINE/THREONINE PROTEIN PHOSPHATASE 2A PP2A REGULATORY SUBUNIT B"/>
    <property type="match status" value="1"/>
</dbReference>
<dbReference type="InterPro" id="IPR011989">
    <property type="entry name" value="ARM-like"/>
</dbReference>
<dbReference type="SUPFAM" id="SSF48371">
    <property type="entry name" value="ARM repeat"/>
    <property type="match status" value="1"/>
</dbReference>
<gene>
    <name evidence="2" type="ORF">CBRE1094_LOCUS8861</name>
</gene>
<dbReference type="Pfam" id="PF01603">
    <property type="entry name" value="B56"/>
    <property type="match status" value="1"/>
</dbReference>
<organism evidence="2">
    <name type="scientific">Haptolina brevifila</name>
    <dbReference type="NCBI Taxonomy" id="156173"/>
    <lineage>
        <taxon>Eukaryota</taxon>
        <taxon>Haptista</taxon>
        <taxon>Haptophyta</taxon>
        <taxon>Prymnesiophyceae</taxon>
        <taxon>Prymnesiales</taxon>
        <taxon>Prymnesiaceae</taxon>
        <taxon>Haptolina</taxon>
    </lineage>
</organism>
<dbReference type="InterPro" id="IPR016024">
    <property type="entry name" value="ARM-type_fold"/>
</dbReference>
<accession>A0A7S2G0K5</accession>
<feature type="region of interest" description="Disordered" evidence="1">
    <location>
        <begin position="1"/>
        <end position="42"/>
    </location>
</feature>
<dbReference type="FunFam" id="1.25.10.10:FF:000331">
    <property type="entry name" value="Phosphoprotein phosphatase, putative"/>
    <property type="match status" value="1"/>
</dbReference>
<evidence type="ECO:0000256" key="1">
    <source>
        <dbReference type="SAM" id="MobiDB-lite"/>
    </source>
</evidence>
<evidence type="ECO:0000313" key="2">
    <source>
        <dbReference type="EMBL" id="CAD9425521.1"/>
    </source>
</evidence>
<dbReference type="GO" id="GO:0007165">
    <property type="term" value="P:signal transduction"/>
    <property type="evidence" value="ECO:0007669"/>
    <property type="project" value="InterPro"/>
</dbReference>
<feature type="compositionally biased region" description="Basic residues" evidence="1">
    <location>
        <begin position="526"/>
        <end position="535"/>
    </location>
</feature>
<dbReference type="InterPro" id="IPR002554">
    <property type="entry name" value="PP2A_B56"/>
</dbReference>
<dbReference type="EMBL" id="HBGU01016422">
    <property type="protein sequence ID" value="CAD9425521.1"/>
    <property type="molecule type" value="Transcribed_RNA"/>
</dbReference>
<name>A0A7S2G0K5_9EUKA</name>
<dbReference type="AlphaFoldDB" id="A0A7S2G0K5"/>
<feature type="compositionally biased region" description="Polar residues" evidence="1">
    <location>
        <begin position="512"/>
        <end position="521"/>
    </location>
</feature>
<dbReference type="PANTHER" id="PTHR10257:SF3">
    <property type="entry name" value="SERINE_THREONINE-PROTEIN PHOSPHATASE 2A 56 KDA REGULATORY SUBUNIT GAMMA ISOFORM"/>
    <property type="match status" value="1"/>
</dbReference>
<dbReference type="GO" id="GO:0000159">
    <property type="term" value="C:protein phosphatase type 2A complex"/>
    <property type="evidence" value="ECO:0007669"/>
    <property type="project" value="InterPro"/>
</dbReference>
<feature type="region of interest" description="Disordered" evidence="1">
    <location>
        <begin position="512"/>
        <end position="535"/>
    </location>
</feature>